<dbReference type="InterPro" id="IPR018579">
    <property type="entry name" value="Restrct_endonuc_II_LlaJI"/>
</dbReference>
<comment type="caution">
    <text evidence="1">The sequence shown here is derived from an EMBL/GenBank/DDBJ whole genome shotgun (WGS) entry which is preliminary data.</text>
</comment>
<evidence type="ECO:0008006" key="3">
    <source>
        <dbReference type="Google" id="ProtNLM"/>
    </source>
</evidence>
<dbReference type="AlphaFoldDB" id="A0A9X6LRS3"/>
<dbReference type="EMBL" id="MOOP01000021">
    <property type="protein sequence ID" value="OUB53547.1"/>
    <property type="molecule type" value="Genomic_DNA"/>
</dbReference>
<name>A0A9X6LRS3_BACTU</name>
<sequence>MNPIFLEENKRYSLANFSEKFNERELDVFIQECSKRGIVKSHRGYEKKFSFEYVGIIIFDNRLVVCLPKYSSEEAGLDDKIALMKQIMEVLKIYSSESIQEDELEFLGDSNDESVFNLLAAVDFFIKDYVENGLYKNEKIEYVFDGSGEVDWQQTMDNHLPYVTKNQTPVYLELITQEVSYEGKHIIVGIHKKILNECCEYLSVTGLGEFLDYPNISFSLDLYELGNQEFQLNMIKKALYEDYNDRNLVLLRQLYNYLTQGKSLISNEGIVFWGTRSFHTVWEKCCANILGHQEEIKKFIPNPVWTNFDIKDTSKKTLIPDITKKYVQDEKNLLFIIDSKYYDIAFGAEKVKKNPGIEDVIKQYMYESSLHNYIKEKNIDEWYNVFVFPTCAEGIEKIGEVSIEFLKDLKNVLLVKLPAKDIYNRYIQRQKWESKEWDGFIEELNK</sequence>
<evidence type="ECO:0000313" key="2">
    <source>
        <dbReference type="Proteomes" id="UP000195120"/>
    </source>
</evidence>
<dbReference type="Proteomes" id="UP000195120">
    <property type="component" value="Unassembled WGS sequence"/>
</dbReference>
<dbReference type="RefSeq" id="WP_086400896.1">
    <property type="nucleotide sequence ID" value="NZ_MOOP01000021.1"/>
</dbReference>
<accession>A0A9X6LRS3</accession>
<reference evidence="1 2" key="1">
    <citation type="submission" date="2016-10" db="EMBL/GenBank/DDBJ databases">
        <title>Comparative genomics of Bacillus thuringiensis reveals a path to pathogens against multiple invertebrate hosts.</title>
        <authorList>
            <person name="Zheng J."/>
            <person name="Gao Q."/>
            <person name="Liu H."/>
            <person name="Peng D."/>
            <person name="Ruan L."/>
            <person name="Sun M."/>
        </authorList>
    </citation>
    <scope>NUCLEOTIDE SEQUENCE [LARGE SCALE GENOMIC DNA]</scope>
    <source>
        <strain evidence="1">BGSC 4BW1</strain>
    </source>
</reference>
<proteinExistence type="predicted"/>
<dbReference type="Pfam" id="PF09563">
    <property type="entry name" value="RE_LlaJI"/>
    <property type="match status" value="1"/>
</dbReference>
<protein>
    <recommendedName>
        <fullName evidence="3">LlaJI family restriction endonuclease</fullName>
    </recommendedName>
</protein>
<organism evidence="1 2">
    <name type="scientific">Bacillus thuringiensis serovar iberica</name>
    <dbReference type="NCBI Taxonomy" id="180866"/>
    <lineage>
        <taxon>Bacteria</taxon>
        <taxon>Bacillati</taxon>
        <taxon>Bacillota</taxon>
        <taxon>Bacilli</taxon>
        <taxon>Bacillales</taxon>
        <taxon>Bacillaceae</taxon>
        <taxon>Bacillus</taxon>
        <taxon>Bacillus cereus group</taxon>
    </lineage>
</organism>
<evidence type="ECO:0000313" key="1">
    <source>
        <dbReference type="EMBL" id="OUB53547.1"/>
    </source>
</evidence>
<gene>
    <name evidence="1" type="ORF">BK741_02665</name>
</gene>